<evidence type="ECO:0000313" key="7">
    <source>
        <dbReference type="EMBL" id="EXB36825.1"/>
    </source>
</evidence>
<name>W9QGC4_9ROSA</name>
<accession>W9QGC4</accession>
<reference evidence="8" key="1">
    <citation type="submission" date="2013-01" db="EMBL/GenBank/DDBJ databases">
        <title>Draft Genome Sequence of a Mulberry Tree, Morus notabilis C.K. Schneid.</title>
        <authorList>
            <person name="He N."/>
            <person name="Zhao S."/>
        </authorList>
    </citation>
    <scope>NUCLEOTIDE SEQUENCE</scope>
</reference>
<dbReference type="CDD" id="cd14798">
    <property type="entry name" value="RX-CC_like"/>
    <property type="match status" value="1"/>
</dbReference>
<dbReference type="InterPro" id="IPR036388">
    <property type="entry name" value="WH-like_DNA-bd_sf"/>
</dbReference>
<dbReference type="PANTHER" id="PTHR36766:SF42">
    <property type="entry name" value="NB-ARC DOMAIN DISEASE RESISTANCE PROTEIN"/>
    <property type="match status" value="1"/>
</dbReference>
<keyword evidence="2" id="KW-0547">Nucleotide-binding</keyword>
<dbReference type="GO" id="GO:0005524">
    <property type="term" value="F:ATP binding"/>
    <property type="evidence" value="ECO:0007669"/>
    <property type="project" value="UniProtKB-KW"/>
</dbReference>
<sequence length="965" mass="110108">MAEAFAKVVLENLNSLIQKQFGKLWGVKKEMEKLSSMLSTIIAVLEDAEERQFTDCAIKNWLQKLGDVSFELDDVLDDCEMEASWLEIEGQKHRWTGMVRSSLSCFKPMNTLFRLRIANRTKEIGDRLDQIANERMKFHLREVVGERQGQAIRERRETSSFITQQHVYGREEDKEKVIGFLVDDARNCENISIYPIVGLGGMGKTTLAQLVFNDERVGRHFEFKMWVCVSEDFDVKRLVKAIIESATGRSCEALDMDPLQKCLGDILKWKRFLLVLDDVWNEDHEQWDMLKYVLDCGSNGSSVVVTTRLKKVASIMGTTSIHFLSGLSDDDCWLLFKQRAFGNESEELPNLVKIGKEIVKKCGGVPLAAKALGGLMRFKNEEHEWLSVNQSEIWNLPQDKCSILPALRLSYFHLPIQQRRCFAYCAVFPKDDMIRNESLIHLWMANGLISSKGGLEAMHDLVHDLAQFIMADECGVLMIYKNNSINLPLRLHHLTCNFTDMAPLDEVLDIPCARLCLLHMPPNIGKLTSLRTLSNFIVGRRSGHRLNELHNLSNLGGLLCISNLNKVLPAFRKLSSLKELKIANMSRLPYVDSELYDENLRGFVCLKSLYLIDLPNLEGLTREGGREMFPCLSNFCMDRCPKLTLPCLPSVKLFEVLKPSEVLLKSVPKLDGLTSLLLTVNCDVTSFPNAMLQNLTTLQFLKITGFTKLQEFPAVIQLNNLLVLGISFCHELECLPERVFQSATRLNCFKIRSCKKLKSLSESFCNLTALQSLELDDCPELEGFPDGLNYLYSLQKLRMDHNYGFSVSASHKLATFPEALQHLPSLEFMSVSYFQELRSLPDWLGNLTFLQELELIGCPDFAYIPASIQNLTNLKKLTIESCPELEERCDREVGEDWHKISHVPDVYVGPRNYWETRSRKSFSYELHPMDYDRNPIDVAQCVRPDIVMLRLCCMLVATVLSQRVV</sequence>
<dbReference type="InterPro" id="IPR038005">
    <property type="entry name" value="RX-like_CC"/>
</dbReference>
<keyword evidence="1" id="KW-0677">Repeat</keyword>
<dbReference type="Pfam" id="PF18052">
    <property type="entry name" value="Rx_N"/>
    <property type="match status" value="1"/>
</dbReference>
<dbReference type="Gene3D" id="1.20.5.4130">
    <property type="match status" value="1"/>
</dbReference>
<dbReference type="Gene3D" id="1.10.8.430">
    <property type="entry name" value="Helical domain of apoptotic protease-activating factors"/>
    <property type="match status" value="1"/>
</dbReference>
<keyword evidence="4" id="KW-0067">ATP-binding</keyword>
<evidence type="ECO:0000256" key="1">
    <source>
        <dbReference type="ARBA" id="ARBA00022737"/>
    </source>
</evidence>
<organism evidence="7 8">
    <name type="scientific">Morus notabilis</name>
    <dbReference type="NCBI Taxonomy" id="981085"/>
    <lineage>
        <taxon>Eukaryota</taxon>
        <taxon>Viridiplantae</taxon>
        <taxon>Streptophyta</taxon>
        <taxon>Embryophyta</taxon>
        <taxon>Tracheophyta</taxon>
        <taxon>Spermatophyta</taxon>
        <taxon>Magnoliopsida</taxon>
        <taxon>eudicotyledons</taxon>
        <taxon>Gunneridae</taxon>
        <taxon>Pentapetalae</taxon>
        <taxon>rosids</taxon>
        <taxon>fabids</taxon>
        <taxon>Rosales</taxon>
        <taxon>Moraceae</taxon>
        <taxon>Moreae</taxon>
        <taxon>Morus</taxon>
    </lineage>
</organism>
<dbReference type="FunFam" id="3.40.50.300:FF:001091">
    <property type="entry name" value="Probable disease resistance protein At1g61300"/>
    <property type="match status" value="1"/>
</dbReference>
<dbReference type="GO" id="GO:0006952">
    <property type="term" value="P:defense response"/>
    <property type="evidence" value="ECO:0007669"/>
    <property type="project" value="UniProtKB-KW"/>
</dbReference>
<dbReference type="GO" id="GO:0051707">
    <property type="term" value="P:response to other organism"/>
    <property type="evidence" value="ECO:0007669"/>
    <property type="project" value="UniProtKB-ARBA"/>
</dbReference>
<dbReference type="Gene3D" id="1.10.10.10">
    <property type="entry name" value="Winged helix-like DNA-binding domain superfamily/Winged helix DNA-binding domain"/>
    <property type="match status" value="1"/>
</dbReference>
<dbReference type="eggNOG" id="KOG4658">
    <property type="taxonomic scope" value="Eukaryota"/>
</dbReference>
<keyword evidence="3" id="KW-0611">Plant defense</keyword>
<dbReference type="Gene3D" id="3.40.50.300">
    <property type="entry name" value="P-loop containing nucleotide triphosphate hydrolases"/>
    <property type="match status" value="1"/>
</dbReference>
<evidence type="ECO:0000259" key="6">
    <source>
        <dbReference type="Pfam" id="PF18052"/>
    </source>
</evidence>
<dbReference type="InterPro" id="IPR002182">
    <property type="entry name" value="NB-ARC"/>
</dbReference>
<protein>
    <submittedName>
        <fullName evidence="7">Putative disease resistance protein RGA3</fullName>
    </submittedName>
</protein>
<feature type="domain" description="NB-ARC" evidence="5">
    <location>
        <begin position="171"/>
        <end position="345"/>
    </location>
</feature>
<feature type="domain" description="Disease resistance N-terminal" evidence="6">
    <location>
        <begin position="7"/>
        <end position="87"/>
    </location>
</feature>
<dbReference type="GO" id="GO:0043531">
    <property type="term" value="F:ADP binding"/>
    <property type="evidence" value="ECO:0007669"/>
    <property type="project" value="InterPro"/>
</dbReference>
<dbReference type="InterPro" id="IPR042197">
    <property type="entry name" value="Apaf_helical"/>
</dbReference>
<dbReference type="PANTHER" id="PTHR36766">
    <property type="entry name" value="PLANT BROAD-SPECTRUM MILDEW RESISTANCE PROTEIN RPW8"/>
    <property type="match status" value="1"/>
</dbReference>
<keyword evidence="8" id="KW-1185">Reference proteome</keyword>
<gene>
    <name evidence="7" type="ORF">L484_007887</name>
</gene>
<dbReference type="SUPFAM" id="SSF52058">
    <property type="entry name" value="L domain-like"/>
    <property type="match status" value="1"/>
</dbReference>
<dbReference type="InterPro" id="IPR027417">
    <property type="entry name" value="P-loop_NTPase"/>
</dbReference>
<proteinExistence type="predicted"/>
<evidence type="ECO:0000256" key="3">
    <source>
        <dbReference type="ARBA" id="ARBA00022821"/>
    </source>
</evidence>
<dbReference type="EMBL" id="KE343596">
    <property type="protein sequence ID" value="EXB36825.1"/>
    <property type="molecule type" value="Genomic_DNA"/>
</dbReference>
<dbReference type="Pfam" id="PF00931">
    <property type="entry name" value="NB-ARC"/>
    <property type="match status" value="1"/>
</dbReference>
<dbReference type="Gene3D" id="3.80.10.10">
    <property type="entry name" value="Ribonuclease Inhibitor"/>
    <property type="match status" value="2"/>
</dbReference>
<evidence type="ECO:0000313" key="8">
    <source>
        <dbReference type="Proteomes" id="UP000030645"/>
    </source>
</evidence>
<dbReference type="InterPro" id="IPR032675">
    <property type="entry name" value="LRR_dom_sf"/>
</dbReference>
<evidence type="ECO:0000256" key="2">
    <source>
        <dbReference type="ARBA" id="ARBA00022741"/>
    </source>
</evidence>
<evidence type="ECO:0000259" key="5">
    <source>
        <dbReference type="Pfam" id="PF00931"/>
    </source>
</evidence>
<dbReference type="InterPro" id="IPR041118">
    <property type="entry name" value="Rx_N"/>
</dbReference>
<dbReference type="Proteomes" id="UP000030645">
    <property type="component" value="Unassembled WGS sequence"/>
</dbReference>
<dbReference type="PRINTS" id="PR00364">
    <property type="entry name" value="DISEASERSIST"/>
</dbReference>
<dbReference type="SUPFAM" id="SSF52540">
    <property type="entry name" value="P-loop containing nucleoside triphosphate hydrolases"/>
    <property type="match status" value="1"/>
</dbReference>
<dbReference type="AlphaFoldDB" id="W9QGC4"/>
<evidence type="ECO:0000256" key="4">
    <source>
        <dbReference type="ARBA" id="ARBA00022840"/>
    </source>
</evidence>
<dbReference type="SUPFAM" id="SSF52047">
    <property type="entry name" value="RNI-like"/>
    <property type="match status" value="1"/>
</dbReference>